<keyword evidence="1" id="KW-1133">Transmembrane helix</keyword>
<evidence type="ECO:0000313" key="3">
    <source>
        <dbReference type="Proteomes" id="UP000253918"/>
    </source>
</evidence>
<keyword evidence="1" id="KW-0472">Membrane</keyword>
<keyword evidence="2" id="KW-0808">Transferase</keyword>
<dbReference type="CDD" id="cd04647">
    <property type="entry name" value="LbH_MAT_like"/>
    <property type="match status" value="1"/>
</dbReference>
<protein>
    <submittedName>
        <fullName evidence="2">Acyltransferase</fullName>
    </submittedName>
</protein>
<dbReference type="PANTHER" id="PTHR23416">
    <property type="entry name" value="SIALIC ACID SYNTHASE-RELATED"/>
    <property type="match status" value="1"/>
</dbReference>
<dbReference type="Proteomes" id="UP000253918">
    <property type="component" value="Unassembled WGS sequence"/>
</dbReference>
<reference evidence="2 3" key="1">
    <citation type="submission" date="2018-07" db="EMBL/GenBank/DDBJ databases">
        <title>a novel species of Sphingomonas isolated from the rhizosphere soil of Araceae plant.</title>
        <authorList>
            <person name="Zhiyong W."/>
            <person name="Qinglan Z."/>
            <person name="Zhiwei F."/>
            <person name="Ding X."/>
            <person name="Gejiao W."/>
            <person name="Shixue Z."/>
        </authorList>
    </citation>
    <scope>NUCLEOTIDE SEQUENCE [LARGE SCALE GENOMIC DNA]</scope>
    <source>
        <strain evidence="2 3">WZY 27</strain>
    </source>
</reference>
<proteinExistence type="predicted"/>
<dbReference type="AlphaFoldDB" id="A0A369VVV0"/>
<comment type="caution">
    <text evidence="2">The sequence shown here is derived from an EMBL/GenBank/DDBJ whole genome shotgun (WGS) entry which is preliminary data.</text>
</comment>
<keyword evidence="2" id="KW-0012">Acyltransferase</keyword>
<feature type="transmembrane region" description="Helical" evidence="1">
    <location>
        <begin position="6"/>
        <end position="27"/>
    </location>
</feature>
<sequence length="182" mass="19586">MKRNIGNFFWGATMHLAMSPFMPTAFLRRSLMKIIGVNIPESSYVVAGTIIGSNLVRIGERVGINSYCFLDGAADLILEDNVRLGSQVTIITGTHDIEANVLRRDLSKGTIAKPVRIKRGTWIAARVTILPGVIIGEGCVVGAGSVVTRNLAPNGLYAGCPARLIRPLPLDESDRTRASILS</sequence>
<dbReference type="Pfam" id="PF00132">
    <property type="entry name" value="Hexapep"/>
    <property type="match status" value="1"/>
</dbReference>
<keyword evidence="3" id="KW-1185">Reference proteome</keyword>
<dbReference type="GO" id="GO:0016746">
    <property type="term" value="F:acyltransferase activity"/>
    <property type="evidence" value="ECO:0007669"/>
    <property type="project" value="UniProtKB-KW"/>
</dbReference>
<dbReference type="Gene3D" id="2.160.10.10">
    <property type="entry name" value="Hexapeptide repeat proteins"/>
    <property type="match status" value="1"/>
</dbReference>
<evidence type="ECO:0000313" key="2">
    <source>
        <dbReference type="EMBL" id="RDE05300.1"/>
    </source>
</evidence>
<dbReference type="InterPro" id="IPR011004">
    <property type="entry name" value="Trimer_LpxA-like_sf"/>
</dbReference>
<evidence type="ECO:0000256" key="1">
    <source>
        <dbReference type="SAM" id="Phobius"/>
    </source>
</evidence>
<dbReference type="OrthoDB" id="9815592at2"/>
<dbReference type="EMBL" id="QQNB01000002">
    <property type="protein sequence ID" value="RDE05300.1"/>
    <property type="molecule type" value="Genomic_DNA"/>
</dbReference>
<dbReference type="InterPro" id="IPR001451">
    <property type="entry name" value="Hexapep"/>
</dbReference>
<keyword evidence="1" id="KW-0812">Transmembrane</keyword>
<name>A0A369VVV0_9SPHN</name>
<dbReference type="SUPFAM" id="SSF51161">
    <property type="entry name" value="Trimeric LpxA-like enzymes"/>
    <property type="match status" value="1"/>
</dbReference>
<accession>A0A369VVV0</accession>
<organism evidence="2 3">
    <name type="scientific">Sphingomonas aracearum</name>
    <dbReference type="NCBI Taxonomy" id="2283317"/>
    <lineage>
        <taxon>Bacteria</taxon>
        <taxon>Pseudomonadati</taxon>
        <taxon>Pseudomonadota</taxon>
        <taxon>Alphaproteobacteria</taxon>
        <taxon>Sphingomonadales</taxon>
        <taxon>Sphingomonadaceae</taxon>
        <taxon>Sphingomonas</taxon>
    </lineage>
</organism>
<gene>
    <name evidence="2" type="ORF">DVW87_08515</name>
</gene>
<dbReference type="InterPro" id="IPR051159">
    <property type="entry name" value="Hexapeptide_acetyltransf"/>
</dbReference>